<reference evidence="3 4" key="1">
    <citation type="journal article" date="2020" name="ISME J.">
        <title>Comparative genomics reveals insights into cyanobacterial evolution and habitat adaptation.</title>
        <authorList>
            <person name="Chen M.Y."/>
            <person name="Teng W.K."/>
            <person name="Zhao L."/>
            <person name="Hu C.X."/>
            <person name="Zhou Y.K."/>
            <person name="Han B.P."/>
            <person name="Song L.R."/>
            <person name="Shu W.S."/>
        </authorList>
    </citation>
    <scope>NUCLEOTIDE SEQUENCE [LARGE SCALE GENOMIC DNA]</scope>
    <source>
        <strain evidence="3 4">FACHB-1050</strain>
    </source>
</reference>
<protein>
    <recommendedName>
        <fullName evidence="2">Neurotransmitter-gated ion-channel ligand-binding domain-containing protein</fullName>
    </recommendedName>
</protein>
<dbReference type="CDD" id="cd18988">
    <property type="entry name" value="LGIC_ECD_bact"/>
    <property type="match status" value="1"/>
</dbReference>
<keyword evidence="1" id="KW-0472">Membrane</keyword>
<evidence type="ECO:0000256" key="1">
    <source>
        <dbReference type="SAM" id="Phobius"/>
    </source>
</evidence>
<keyword evidence="1" id="KW-0812">Transmembrane</keyword>
<feature type="domain" description="Neurotransmitter-gated ion-channel ligand-binding" evidence="2">
    <location>
        <begin position="49"/>
        <end position="204"/>
    </location>
</feature>
<dbReference type="InterPro" id="IPR036734">
    <property type="entry name" value="Neur_chan_lig-bd_sf"/>
</dbReference>
<feature type="transmembrane region" description="Helical" evidence="1">
    <location>
        <begin position="304"/>
        <end position="326"/>
    </location>
</feature>
<keyword evidence="1" id="KW-1133">Transmembrane helix</keyword>
<evidence type="ECO:0000313" key="3">
    <source>
        <dbReference type="EMBL" id="MBD2319258.1"/>
    </source>
</evidence>
<keyword evidence="4" id="KW-1185">Reference proteome</keyword>
<dbReference type="Proteomes" id="UP000618445">
    <property type="component" value="Unassembled WGS sequence"/>
</dbReference>
<evidence type="ECO:0000259" key="2">
    <source>
        <dbReference type="Pfam" id="PF02931"/>
    </source>
</evidence>
<feature type="transmembrane region" description="Helical" evidence="1">
    <location>
        <begin position="347"/>
        <end position="367"/>
    </location>
</feature>
<dbReference type="PANTHER" id="PTHR18945">
    <property type="entry name" value="NEUROTRANSMITTER GATED ION CHANNEL"/>
    <property type="match status" value="1"/>
</dbReference>
<evidence type="ECO:0000313" key="4">
    <source>
        <dbReference type="Proteomes" id="UP000618445"/>
    </source>
</evidence>
<accession>A0ABR8CG21</accession>
<organism evidence="3 4">
    <name type="scientific">Phormidium tenue FACHB-1050</name>
    <dbReference type="NCBI Taxonomy" id="2692857"/>
    <lineage>
        <taxon>Bacteria</taxon>
        <taxon>Bacillati</taxon>
        <taxon>Cyanobacteriota</taxon>
        <taxon>Cyanophyceae</taxon>
        <taxon>Oscillatoriophycideae</taxon>
        <taxon>Oscillatoriales</taxon>
        <taxon>Oscillatoriaceae</taxon>
        <taxon>Phormidium</taxon>
    </lineage>
</organism>
<comment type="caution">
    <text evidence="3">The sequence shown here is derived from an EMBL/GenBank/DDBJ whole genome shotgun (WGS) entry which is preliminary data.</text>
</comment>
<dbReference type="Pfam" id="PF02931">
    <property type="entry name" value="Neur_chan_LBD"/>
    <property type="match status" value="1"/>
</dbReference>
<name>A0ABR8CG21_9CYAN</name>
<dbReference type="EMBL" id="JACJQY010000046">
    <property type="protein sequence ID" value="MBD2319258.1"/>
    <property type="molecule type" value="Genomic_DNA"/>
</dbReference>
<gene>
    <name evidence="3" type="ORF">H6G05_20730</name>
</gene>
<dbReference type="SUPFAM" id="SSF63712">
    <property type="entry name" value="Nicotinic receptor ligand binding domain-like"/>
    <property type="match status" value="1"/>
</dbReference>
<sequence length="368" mass="40858">MINLRRFLFTLGLCLLLIVGIGAASGYSQESAPIVAVKPNVTVPNNAFPSNVPKPIKVEVALVINNISKITDAAGTFSADIDLRLRWQNPNQAFDPKNTGVTEQSFIAEEAIAKLANIWNPQIAIANLAEKPLKSESELYLNANGSVVYLQRLTATFEAKYKLADFPFDQQVLPIRLISRYNSNKVVFWQTQDDIDFSGIPQEIQLSGWHTGDVNFLFSNFKGLDGESHPQLVAQTMVKRIPTSHIPGVFIPLSLVLLVPTIIALWSNADLDKRISAWSGSILTMVALSFTISIRYPALSIDNVFFQVLWLGFAFQFLGLSINFTIMNPAMERFFGGKYVVAEITNFLRWSLPLALLILVSRVILLAL</sequence>
<dbReference type="InterPro" id="IPR006202">
    <property type="entry name" value="Neur_chan_lig-bd"/>
</dbReference>
<dbReference type="RefSeq" id="WP_190581040.1">
    <property type="nucleotide sequence ID" value="NZ_CAWPQU010000041.1"/>
</dbReference>
<dbReference type="Gene3D" id="2.70.170.10">
    <property type="entry name" value="Neurotransmitter-gated ion-channel ligand-binding domain"/>
    <property type="match status" value="1"/>
</dbReference>
<feature type="transmembrane region" description="Helical" evidence="1">
    <location>
        <begin position="246"/>
        <end position="266"/>
    </location>
</feature>
<dbReference type="InterPro" id="IPR006201">
    <property type="entry name" value="Neur_channel"/>
</dbReference>
<proteinExistence type="predicted"/>
<feature type="transmembrane region" description="Helical" evidence="1">
    <location>
        <begin position="278"/>
        <end position="298"/>
    </location>
</feature>